<evidence type="ECO:0000313" key="1">
    <source>
        <dbReference type="EMBL" id="MDN5071578.1"/>
    </source>
</evidence>
<accession>A0AAW7Q195</accession>
<dbReference type="EMBL" id="JAPZCX010000023">
    <property type="protein sequence ID" value="MDN5071578.1"/>
    <property type="molecule type" value="Genomic_DNA"/>
</dbReference>
<gene>
    <name evidence="1" type="ORF">O8C76_11140</name>
</gene>
<dbReference type="Proteomes" id="UP001170288">
    <property type="component" value="Unassembled WGS sequence"/>
</dbReference>
<reference evidence="1" key="1">
    <citation type="submission" date="2022-12" db="EMBL/GenBank/DDBJ databases">
        <authorList>
            <person name="Uljanovas D."/>
        </authorList>
    </citation>
    <scope>NUCLEOTIDE SEQUENCE</scope>
    <source>
        <strain evidence="1">RCM69</strain>
    </source>
</reference>
<reference evidence="1" key="2">
    <citation type="journal article" date="2023" name="Microorganisms">
        <title>Genomic Characterization of Arcobacter butzleri Strains Isolated from Various Sources in Lithuania.</title>
        <authorList>
            <person name="Uljanovas D."/>
            <person name="Golz G."/>
            <person name="Fleischmann S."/>
            <person name="Kudirkiene E."/>
            <person name="Kasetiene N."/>
            <person name="Grineviciene A."/>
            <person name="Tamuleviciene E."/>
            <person name="Aksomaitiene J."/>
            <person name="Alter T."/>
            <person name="Malakauskas M."/>
        </authorList>
    </citation>
    <scope>NUCLEOTIDE SEQUENCE</scope>
    <source>
        <strain evidence="1">RCM69</strain>
    </source>
</reference>
<name>A0AAW7Q195_9BACT</name>
<evidence type="ECO:0000313" key="2">
    <source>
        <dbReference type="Proteomes" id="UP001170288"/>
    </source>
</evidence>
<sequence length="107" mass="12933">MLEIEHNKNQELIPIPIREVFNEDQRTSIHRYFKKYKLNFKKKLLKTKRCDSLEVLKSRNCITLKDINTLLKKAESEYEKTKNMSTKESTKTIQKMKKDIEIFLRNI</sequence>
<protein>
    <submittedName>
        <fullName evidence="1">Uncharacterized protein</fullName>
    </submittedName>
</protein>
<dbReference type="RefSeq" id="WP_237944638.1">
    <property type="nucleotide sequence ID" value="NZ_JAKKOV010000001.1"/>
</dbReference>
<organism evidence="1 2">
    <name type="scientific">Aliarcobacter butzleri</name>
    <dbReference type="NCBI Taxonomy" id="28197"/>
    <lineage>
        <taxon>Bacteria</taxon>
        <taxon>Pseudomonadati</taxon>
        <taxon>Campylobacterota</taxon>
        <taxon>Epsilonproteobacteria</taxon>
        <taxon>Campylobacterales</taxon>
        <taxon>Arcobacteraceae</taxon>
        <taxon>Aliarcobacter</taxon>
    </lineage>
</organism>
<comment type="caution">
    <text evidence="1">The sequence shown here is derived from an EMBL/GenBank/DDBJ whole genome shotgun (WGS) entry which is preliminary data.</text>
</comment>
<proteinExistence type="predicted"/>
<dbReference type="AlphaFoldDB" id="A0AAW7Q195"/>